<dbReference type="Proteomes" id="UP000600080">
    <property type="component" value="Unassembled WGS sequence"/>
</dbReference>
<comment type="caution">
    <text evidence="2">The sequence shown here is derived from an EMBL/GenBank/DDBJ whole genome shotgun (WGS) entry which is preliminary data.</text>
</comment>
<evidence type="ECO:0000313" key="3">
    <source>
        <dbReference type="Proteomes" id="UP000600080"/>
    </source>
</evidence>
<organism evidence="2 3">
    <name type="scientific">Streptomyces kronopolitis</name>
    <dbReference type="NCBI Taxonomy" id="1612435"/>
    <lineage>
        <taxon>Bacteria</taxon>
        <taxon>Bacillati</taxon>
        <taxon>Actinomycetota</taxon>
        <taxon>Actinomycetes</taxon>
        <taxon>Kitasatosporales</taxon>
        <taxon>Streptomycetaceae</taxon>
        <taxon>Streptomyces</taxon>
    </lineage>
</organism>
<sequence>MTGRPGVALVPRTDRSPSRRYERPGAVSRGRPFRLRHSDDPAAVPGVISGAGTVLLPAPASRATSIAPRDVQARGCRMTQSGWRDDET</sequence>
<accession>A0ABQ2JVH8</accession>
<feature type="region of interest" description="Disordered" evidence="1">
    <location>
        <begin position="1"/>
        <end position="37"/>
    </location>
</feature>
<gene>
    <name evidence="2" type="ORF">GCM10012285_52510</name>
</gene>
<reference evidence="3" key="1">
    <citation type="journal article" date="2019" name="Int. J. Syst. Evol. Microbiol.">
        <title>The Global Catalogue of Microorganisms (GCM) 10K type strain sequencing project: providing services to taxonomists for standard genome sequencing and annotation.</title>
        <authorList>
            <consortium name="The Broad Institute Genomics Platform"/>
            <consortium name="The Broad Institute Genome Sequencing Center for Infectious Disease"/>
            <person name="Wu L."/>
            <person name="Ma J."/>
        </authorList>
    </citation>
    <scope>NUCLEOTIDE SEQUENCE [LARGE SCALE GENOMIC DNA]</scope>
    <source>
        <strain evidence="3">CGMCC 4.7323</strain>
    </source>
</reference>
<evidence type="ECO:0000313" key="2">
    <source>
        <dbReference type="EMBL" id="GGN57299.1"/>
    </source>
</evidence>
<feature type="compositionally biased region" description="Basic and acidic residues" evidence="1">
    <location>
        <begin position="12"/>
        <end position="23"/>
    </location>
</feature>
<proteinExistence type="predicted"/>
<dbReference type="EMBL" id="BMND01000028">
    <property type="protein sequence ID" value="GGN57299.1"/>
    <property type="molecule type" value="Genomic_DNA"/>
</dbReference>
<protein>
    <submittedName>
        <fullName evidence="2">Uncharacterized protein</fullName>
    </submittedName>
</protein>
<keyword evidence="3" id="KW-1185">Reference proteome</keyword>
<evidence type="ECO:0000256" key="1">
    <source>
        <dbReference type="SAM" id="MobiDB-lite"/>
    </source>
</evidence>
<name>A0ABQ2JVH8_9ACTN</name>